<dbReference type="GO" id="GO:0071949">
    <property type="term" value="F:FAD binding"/>
    <property type="evidence" value="ECO:0007669"/>
    <property type="project" value="InterPro"/>
</dbReference>
<keyword evidence="2" id="KW-0285">Flavoprotein</keyword>
<keyword evidence="7" id="KW-1185">Reference proteome</keyword>
<dbReference type="Pfam" id="PF01494">
    <property type="entry name" value="FAD_binding_3"/>
    <property type="match status" value="1"/>
</dbReference>
<evidence type="ECO:0000256" key="3">
    <source>
        <dbReference type="ARBA" id="ARBA00022827"/>
    </source>
</evidence>
<dbReference type="PANTHER" id="PTHR43004:SF19">
    <property type="entry name" value="BINDING MONOOXYGENASE, PUTATIVE (JCVI)-RELATED"/>
    <property type="match status" value="1"/>
</dbReference>
<dbReference type="Gene3D" id="3.30.9.10">
    <property type="entry name" value="D-Amino Acid Oxidase, subunit A, domain 2"/>
    <property type="match status" value="1"/>
</dbReference>
<dbReference type="PRINTS" id="PR00420">
    <property type="entry name" value="RNGMNOXGNASE"/>
</dbReference>
<evidence type="ECO:0000256" key="4">
    <source>
        <dbReference type="ARBA" id="ARBA00023002"/>
    </source>
</evidence>
<dbReference type="PANTHER" id="PTHR43004">
    <property type="entry name" value="TRK SYSTEM POTASSIUM UPTAKE PROTEIN"/>
    <property type="match status" value="1"/>
</dbReference>
<proteinExistence type="predicted"/>
<reference evidence="6" key="1">
    <citation type="journal article" date="2020" name="Stud. Mycol.">
        <title>101 Dothideomycetes genomes: a test case for predicting lifestyles and emergence of pathogens.</title>
        <authorList>
            <person name="Haridas S."/>
            <person name="Albert R."/>
            <person name="Binder M."/>
            <person name="Bloem J."/>
            <person name="Labutti K."/>
            <person name="Salamov A."/>
            <person name="Andreopoulos B."/>
            <person name="Baker S."/>
            <person name="Barry K."/>
            <person name="Bills G."/>
            <person name="Bluhm B."/>
            <person name="Cannon C."/>
            <person name="Castanera R."/>
            <person name="Culley D."/>
            <person name="Daum C."/>
            <person name="Ezra D."/>
            <person name="Gonzalez J."/>
            <person name="Henrissat B."/>
            <person name="Kuo A."/>
            <person name="Liang C."/>
            <person name="Lipzen A."/>
            <person name="Lutzoni F."/>
            <person name="Magnuson J."/>
            <person name="Mondo S."/>
            <person name="Nolan M."/>
            <person name="Ohm R."/>
            <person name="Pangilinan J."/>
            <person name="Park H.-J."/>
            <person name="Ramirez L."/>
            <person name="Alfaro M."/>
            <person name="Sun H."/>
            <person name="Tritt A."/>
            <person name="Yoshinaga Y."/>
            <person name="Zwiers L.-H."/>
            <person name="Turgeon B."/>
            <person name="Goodwin S."/>
            <person name="Spatafora J."/>
            <person name="Crous P."/>
            <person name="Grigoriev I."/>
        </authorList>
    </citation>
    <scope>NUCLEOTIDE SEQUENCE</scope>
    <source>
        <strain evidence="6">CBS 473.64</strain>
    </source>
</reference>
<keyword evidence="3" id="KW-0274">FAD</keyword>
<dbReference type="Gene3D" id="3.50.50.60">
    <property type="entry name" value="FAD/NAD(P)-binding domain"/>
    <property type="match status" value="1"/>
</dbReference>
<dbReference type="AlphaFoldDB" id="A0A6A6RL55"/>
<dbReference type="Proteomes" id="UP000799753">
    <property type="component" value="Unassembled WGS sequence"/>
</dbReference>
<evidence type="ECO:0000256" key="1">
    <source>
        <dbReference type="ARBA" id="ARBA00001974"/>
    </source>
</evidence>
<keyword evidence="4" id="KW-0560">Oxidoreductase</keyword>
<protein>
    <submittedName>
        <fullName evidence="6">FAD/NAD(P)-binding domain-containing protein</fullName>
    </submittedName>
</protein>
<accession>A0A6A6RL55</accession>
<comment type="cofactor">
    <cofactor evidence="1">
        <name>FAD</name>
        <dbReference type="ChEBI" id="CHEBI:57692"/>
    </cofactor>
</comment>
<sequence>MATTNGTPHQNGTSAHLPVVIAGGGCVGLFLAHLLAQSEIPNPIIVIEPTAPDLTSTRAMAHQPIMFPLFARAGLMPELTREGTFSSSLCFRTSVANGSKVLAGKVFKEGEKAQLLLPQGRFQDVLVRKVEGSGKGSVRWGWRVIGFEERGDQGRRTGRVDVRVQNGSGGEEEVIEAVYLVGADGAHSQVRKSLNFAFPGETLSTQLVATDVVYDFRAQGFYDANFVVDPELYGLIGRIDDAGLWRVSYGVPAETSEEEIRRDVGLRLRRMMPDDGAAGFEVKRVAPYKAQQRGRVADGGIVTNPYAGLGLASGIADVSSLAAVLIRILSSEAADADKLFLSWSLARRQRFNSVVDKPSRAAYARVRTKVDTEDEIKAMLENDPLVSSLDKGMPVMPPSLETKVEELVGW</sequence>
<dbReference type="EMBL" id="MU006801">
    <property type="protein sequence ID" value="KAF2636022.1"/>
    <property type="molecule type" value="Genomic_DNA"/>
</dbReference>
<dbReference type="InterPro" id="IPR002938">
    <property type="entry name" value="FAD-bd"/>
</dbReference>
<dbReference type="GO" id="GO:0016709">
    <property type="term" value="F:oxidoreductase activity, acting on paired donors, with incorporation or reduction of molecular oxygen, NAD(P)H as one donor, and incorporation of one atom of oxygen"/>
    <property type="evidence" value="ECO:0007669"/>
    <property type="project" value="UniProtKB-ARBA"/>
</dbReference>
<dbReference type="SUPFAM" id="SSF51905">
    <property type="entry name" value="FAD/NAD(P)-binding domain"/>
    <property type="match status" value="1"/>
</dbReference>
<evidence type="ECO:0000256" key="2">
    <source>
        <dbReference type="ARBA" id="ARBA00022630"/>
    </source>
</evidence>
<dbReference type="InterPro" id="IPR036188">
    <property type="entry name" value="FAD/NAD-bd_sf"/>
</dbReference>
<evidence type="ECO:0000313" key="6">
    <source>
        <dbReference type="EMBL" id="KAF2636022.1"/>
    </source>
</evidence>
<dbReference type="OrthoDB" id="10016252at2759"/>
<feature type="domain" description="FAD-binding" evidence="5">
    <location>
        <begin position="17"/>
        <end position="356"/>
    </location>
</feature>
<gene>
    <name evidence="6" type="ORF">P280DRAFT_493369</name>
</gene>
<evidence type="ECO:0000313" key="7">
    <source>
        <dbReference type="Proteomes" id="UP000799753"/>
    </source>
</evidence>
<dbReference type="InterPro" id="IPR050641">
    <property type="entry name" value="RIFMO-like"/>
</dbReference>
<name>A0A6A6RL55_9PLEO</name>
<organism evidence="6 7">
    <name type="scientific">Massarina eburnea CBS 473.64</name>
    <dbReference type="NCBI Taxonomy" id="1395130"/>
    <lineage>
        <taxon>Eukaryota</taxon>
        <taxon>Fungi</taxon>
        <taxon>Dikarya</taxon>
        <taxon>Ascomycota</taxon>
        <taxon>Pezizomycotina</taxon>
        <taxon>Dothideomycetes</taxon>
        <taxon>Pleosporomycetidae</taxon>
        <taxon>Pleosporales</taxon>
        <taxon>Massarineae</taxon>
        <taxon>Massarinaceae</taxon>
        <taxon>Massarina</taxon>
    </lineage>
</organism>
<evidence type="ECO:0000259" key="5">
    <source>
        <dbReference type="Pfam" id="PF01494"/>
    </source>
</evidence>